<comment type="caution">
    <text evidence="2">The sequence shown here is derived from an EMBL/GenBank/DDBJ whole genome shotgun (WGS) entry which is preliminary data.</text>
</comment>
<reference evidence="2 3" key="1">
    <citation type="journal article" date="2020" name="Nature">
        <title>Six reference-quality genomes reveal evolution of bat adaptations.</title>
        <authorList>
            <person name="Jebb D."/>
            <person name="Huang Z."/>
            <person name="Pippel M."/>
            <person name="Hughes G.M."/>
            <person name="Lavrichenko K."/>
            <person name="Devanna P."/>
            <person name="Winkler S."/>
            <person name="Jermiin L.S."/>
            <person name="Skirmuntt E.C."/>
            <person name="Katzourakis A."/>
            <person name="Burkitt-Gray L."/>
            <person name="Ray D.A."/>
            <person name="Sullivan K.A.M."/>
            <person name="Roscito J.G."/>
            <person name="Kirilenko B.M."/>
            <person name="Davalos L.M."/>
            <person name="Corthals A.P."/>
            <person name="Power M.L."/>
            <person name="Jones G."/>
            <person name="Ransome R.D."/>
            <person name="Dechmann D.K.N."/>
            <person name="Locatelli A.G."/>
            <person name="Puechmaille S.J."/>
            <person name="Fedrigo O."/>
            <person name="Jarvis E.D."/>
            <person name="Hiller M."/>
            <person name="Vernes S.C."/>
            <person name="Myers E.W."/>
            <person name="Teeling E.C."/>
        </authorList>
    </citation>
    <scope>NUCLEOTIDE SEQUENCE [LARGE SCALE GENOMIC DNA]</scope>
    <source>
        <strain evidence="2">MPipKuh1</strain>
        <tissue evidence="2">Flight muscle</tissue>
    </source>
</reference>
<dbReference type="PANTHER" id="PTHR22028">
    <property type="entry name" value="SFI1 SPINDLE BODY DOMAIN-CONTAINING PROTEIN-RELATED"/>
    <property type="match status" value="1"/>
</dbReference>
<dbReference type="GO" id="GO:0019902">
    <property type="term" value="F:phosphatase binding"/>
    <property type="evidence" value="ECO:0007669"/>
    <property type="project" value="TreeGrafter"/>
</dbReference>
<feature type="region of interest" description="Disordered" evidence="1">
    <location>
        <begin position="31"/>
        <end position="52"/>
    </location>
</feature>
<name>A0A7J7UHG3_PIPKU</name>
<dbReference type="Proteomes" id="UP000558488">
    <property type="component" value="Unassembled WGS sequence"/>
</dbReference>
<dbReference type="PANTHER" id="PTHR22028:SF4">
    <property type="entry name" value="PROTEIN SFI1 HOMOLOG"/>
    <property type="match status" value="1"/>
</dbReference>
<dbReference type="InterPro" id="IPR052270">
    <property type="entry name" value="CACF_protein"/>
</dbReference>
<evidence type="ECO:0000313" key="2">
    <source>
        <dbReference type="EMBL" id="KAF6312216.1"/>
    </source>
</evidence>
<proteinExistence type="predicted"/>
<protein>
    <submittedName>
        <fullName evidence="2">SFI1 centrin binding protein</fullName>
    </submittedName>
</protein>
<keyword evidence="3" id="KW-1185">Reference proteome</keyword>
<dbReference type="EMBL" id="JACAGB010000020">
    <property type="protein sequence ID" value="KAF6312216.1"/>
    <property type="molecule type" value="Genomic_DNA"/>
</dbReference>
<sequence>MERKVESRSFRDGAVKKLYSPKILSSKKSSASTGIWSGIPRSSHPVQGHAGTQRGRLKELRIRCVARKFLYLWIRKTFGRVFPSKARCYYKQRVLRKVFEEWKAEWWVSQREWKLCVRADCYYRYYLYSLMFQTWQTYVHQQQGLRAKYTRAENYGEKRKCTSKGNAEIGFSFSFMETLFFGSSFRFTAKLRGRYSDYPTTFCPYTYSEFSPFVNIFSHGGLDFSFP</sequence>
<dbReference type="AlphaFoldDB" id="A0A7J7UHG3"/>
<gene>
    <name evidence="2" type="ORF">mPipKuh1_015666</name>
</gene>
<evidence type="ECO:0000256" key="1">
    <source>
        <dbReference type="SAM" id="MobiDB-lite"/>
    </source>
</evidence>
<evidence type="ECO:0000313" key="3">
    <source>
        <dbReference type="Proteomes" id="UP000558488"/>
    </source>
</evidence>
<accession>A0A7J7UHG3</accession>
<organism evidence="2 3">
    <name type="scientific">Pipistrellus kuhlii</name>
    <name type="common">Kuhl's pipistrelle</name>
    <dbReference type="NCBI Taxonomy" id="59472"/>
    <lineage>
        <taxon>Eukaryota</taxon>
        <taxon>Metazoa</taxon>
        <taxon>Chordata</taxon>
        <taxon>Craniata</taxon>
        <taxon>Vertebrata</taxon>
        <taxon>Euteleostomi</taxon>
        <taxon>Mammalia</taxon>
        <taxon>Eutheria</taxon>
        <taxon>Laurasiatheria</taxon>
        <taxon>Chiroptera</taxon>
        <taxon>Yangochiroptera</taxon>
        <taxon>Vespertilionidae</taxon>
        <taxon>Pipistrellus</taxon>
    </lineage>
</organism>